<evidence type="ECO:0000313" key="1">
    <source>
        <dbReference type="EMBL" id="AYV82523.1"/>
    </source>
</evidence>
<sequence>MDDSKILRTLLVHERELLKSGKIGNLTHKGATSAWLDAPSSVAENGMTTVYRVMGDAEFLYLLEKNELPDTQPYQAIMEGPRGRVYAEKYLNGKKYVNTSPTTVVEFLCPENLITELFKIQHKAEDGALSIGLGNKAGNGLKKFNESLTIGNTKWKIVKVKRPLF</sequence>
<proteinExistence type="predicted"/>
<reference evidence="1" key="1">
    <citation type="submission" date="2018-10" db="EMBL/GenBank/DDBJ databases">
        <title>Hidden diversity of soil giant viruses.</title>
        <authorList>
            <person name="Schulz F."/>
            <person name="Alteio L."/>
            <person name="Goudeau D."/>
            <person name="Ryan E.M."/>
            <person name="Malmstrom R.R."/>
            <person name="Blanchard J."/>
            <person name="Woyke T."/>
        </authorList>
    </citation>
    <scope>NUCLEOTIDE SEQUENCE</scope>
    <source>
        <strain evidence="1">HYV1</strain>
    </source>
</reference>
<name>A0A3G5A9K9_9VIRU</name>
<gene>
    <name evidence="1" type="ORF">Hyperionvirus1_102</name>
</gene>
<dbReference type="EMBL" id="MK072383">
    <property type="protein sequence ID" value="AYV82523.1"/>
    <property type="molecule type" value="Genomic_DNA"/>
</dbReference>
<protein>
    <submittedName>
        <fullName evidence="1">Uncharacterized protein</fullName>
    </submittedName>
</protein>
<organism evidence="1">
    <name type="scientific">Hyperionvirus sp</name>
    <dbReference type="NCBI Taxonomy" id="2487770"/>
    <lineage>
        <taxon>Viruses</taxon>
        <taxon>Varidnaviria</taxon>
        <taxon>Bamfordvirae</taxon>
        <taxon>Nucleocytoviricota</taxon>
        <taxon>Megaviricetes</taxon>
        <taxon>Imitervirales</taxon>
        <taxon>Mimiviridae</taxon>
        <taxon>Klosneuvirinae</taxon>
    </lineage>
</organism>
<accession>A0A3G5A9K9</accession>